<dbReference type="OrthoDB" id="23658at10239"/>
<accession>A5IZS2</accession>
<dbReference type="Pfam" id="PF04786">
    <property type="entry name" value="Baculo_DNA_bind"/>
    <property type="match status" value="1"/>
</dbReference>
<protein>
    <submittedName>
        <fullName evidence="1">Dbp</fullName>
    </submittedName>
</protein>
<proteinExistence type="predicted"/>
<sequence length="270" mass="31214">MALVPTTSRSNLQQDIIQIFNKSFQNYDKERNIKILDCVTYSNLDQCLSNLNSTQPFSNIHSMISVDEDNNWTVKNLSVLKKTVRTIKYYTFGVRATGGVVKFSVWDRCNIKLCKSEHGLFLSILGDRMPLYKNLFEKLMGMYMKTERVMIDRVKVIPVFPKDEMDKRQQLLDKMFIARQCDNEVNVSLNSLTQSLVLTPMTSEKFDEIFKIIPGKKTGEMVRMVVGSIIHGVNENLSVDKEIFSFDDNSTAKDTDFMLNVVPFIYIYFE</sequence>
<gene>
    <name evidence="1" type="primary">dbp</name>
    <name evidence="1" type="ORF">SlGVgp070</name>
</gene>
<dbReference type="InterPro" id="IPR006871">
    <property type="entry name" value="ssDNA-bd_baculovirus"/>
</dbReference>
<organism evidence="1 2">
    <name type="scientific">Spodoptera litura granulovirus</name>
    <dbReference type="NCBI Taxonomy" id="359919"/>
    <lineage>
        <taxon>Viruses</taxon>
        <taxon>Viruses incertae sedis</taxon>
        <taxon>Naldaviricetes</taxon>
        <taxon>Lefavirales</taxon>
        <taxon>Baculoviridae</taxon>
        <taxon>Betabaculovirus</taxon>
        <taxon>Betabaculovirus spliturae</taxon>
    </lineage>
</organism>
<dbReference type="Proteomes" id="UP000202782">
    <property type="component" value="Segment"/>
</dbReference>
<reference evidence="1 2" key="1">
    <citation type="journal article" date="2008" name="J. Microbiol.">
        <title>Molecular and phylogenetic characterization of Spodoptera litura granulovirus.</title>
        <authorList>
            <person name="Wang Y."/>
            <person name="Choi J.Y."/>
            <person name="Roh J.Y."/>
            <person name="Woo S.D."/>
            <person name="Jin B.R."/>
            <person name="Je Y.H."/>
        </authorList>
    </citation>
    <scope>NUCLEOTIDE SEQUENCE [LARGE SCALE GENOMIC DNA]</scope>
    <source>
        <strain evidence="1">SlGV-K1</strain>
    </source>
</reference>
<dbReference type="KEGG" id="vg:5184150"/>
<dbReference type="EMBL" id="DQ288858">
    <property type="protein sequence ID" value="ABQ52013.1"/>
    <property type="molecule type" value="Genomic_DNA"/>
</dbReference>
<evidence type="ECO:0000313" key="1">
    <source>
        <dbReference type="EMBL" id="ABQ52013.1"/>
    </source>
</evidence>
<name>A5IZS2_9BBAC</name>
<dbReference type="RefSeq" id="YP_001257021.1">
    <property type="nucleotide sequence ID" value="NC_009503.1"/>
</dbReference>
<keyword evidence="2" id="KW-1185">Reference proteome</keyword>
<evidence type="ECO:0000313" key="2">
    <source>
        <dbReference type="Proteomes" id="UP000202782"/>
    </source>
</evidence>
<dbReference type="GeneID" id="5184150"/>